<evidence type="ECO:0000313" key="3">
    <source>
        <dbReference type="Proteomes" id="UP000319263"/>
    </source>
</evidence>
<proteinExistence type="predicted"/>
<dbReference type="EMBL" id="CP041692">
    <property type="protein sequence ID" value="QDP98755.1"/>
    <property type="molecule type" value="Genomic_DNA"/>
</dbReference>
<accession>A0A516Q5V8</accession>
<name>A0A516Q5V8_9ACTN</name>
<dbReference type="InterPro" id="IPR036390">
    <property type="entry name" value="WH_DNA-bd_sf"/>
</dbReference>
<dbReference type="OrthoDB" id="4463574at2"/>
<dbReference type="Gene3D" id="1.10.10.10">
    <property type="entry name" value="Winged helix-like DNA-binding domain superfamily/Winged helix DNA-binding domain"/>
    <property type="match status" value="1"/>
</dbReference>
<dbReference type="Proteomes" id="UP000319263">
    <property type="component" value="Chromosome"/>
</dbReference>
<feature type="domain" description="HTH marR-type" evidence="1">
    <location>
        <begin position="132"/>
        <end position="264"/>
    </location>
</feature>
<protein>
    <submittedName>
        <fullName evidence="2">Winged helix-turn-helix transcriptional regulator</fullName>
    </submittedName>
</protein>
<evidence type="ECO:0000313" key="2">
    <source>
        <dbReference type="EMBL" id="QDP98755.1"/>
    </source>
</evidence>
<dbReference type="PANTHER" id="PTHR33164:SF99">
    <property type="entry name" value="MARR FAMILY REGULATORY PROTEIN"/>
    <property type="match status" value="1"/>
</dbReference>
<dbReference type="SUPFAM" id="SSF46785">
    <property type="entry name" value="Winged helix' DNA-binding domain"/>
    <property type="match status" value="1"/>
</dbReference>
<dbReference type="InterPro" id="IPR000835">
    <property type="entry name" value="HTH_MarR-typ"/>
</dbReference>
<reference evidence="2 3" key="1">
    <citation type="submission" date="2019-07" db="EMBL/GenBank/DDBJ databases">
        <title>Microlunatus dokdonensis sp. nov. isolated from the rhizospheric soil of the wild plant Elymus tsukushiensis.</title>
        <authorList>
            <person name="Ghim S.-Y."/>
            <person name="Hwang Y.-J."/>
            <person name="Son J.-S."/>
            <person name="Shin J.-H."/>
        </authorList>
    </citation>
    <scope>NUCLEOTIDE SEQUENCE [LARGE SCALE GENOMIC DNA]</scope>
    <source>
        <strain evidence="2 3">KUDC0627</strain>
    </source>
</reference>
<dbReference type="GO" id="GO:0006950">
    <property type="term" value="P:response to stress"/>
    <property type="evidence" value="ECO:0007669"/>
    <property type="project" value="TreeGrafter"/>
</dbReference>
<gene>
    <name evidence="2" type="ORF">FOE78_11770</name>
</gene>
<dbReference type="PROSITE" id="PS50995">
    <property type="entry name" value="HTH_MARR_2"/>
    <property type="match status" value="1"/>
</dbReference>
<keyword evidence="3" id="KW-1185">Reference proteome</keyword>
<dbReference type="AlphaFoldDB" id="A0A516Q5V8"/>
<dbReference type="PRINTS" id="PR00598">
    <property type="entry name" value="HTHMARR"/>
</dbReference>
<dbReference type="InterPro" id="IPR036388">
    <property type="entry name" value="WH-like_DNA-bd_sf"/>
</dbReference>
<dbReference type="SMART" id="SM00347">
    <property type="entry name" value="HTH_MARR"/>
    <property type="match status" value="1"/>
</dbReference>
<dbReference type="InterPro" id="IPR039422">
    <property type="entry name" value="MarR/SlyA-like"/>
</dbReference>
<dbReference type="KEGG" id="mik:FOE78_11770"/>
<dbReference type="GO" id="GO:0003700">
    <property type="term" value="F:DNA-binding transcription factor activity"/>
    <property type="evidence" value="ECO:0007669"/>
    <property type="project" value="InterPro"/>
</dbReference>
<dbReference type="Pfam" id="PF12802">
    <property type="entry name" value="MarR_2"/>
    <property type="match status" value="1"/>
</dbReference>
<sequence length="267" mass="29578">MTALGLEIGGLWDHQLIDHLEVGVQHPDATAERAGGQDGQLVQPGRQAGPQRQLALRIEVDAVAGPQVVDRWSSFDECHVVSVTLHALGQQWSGQPGSDDDNTHVCKLSVRRQSVIREYPGRVTSEQQTAIELRLGGLFYLAHRAARATTNQSLKELAIDLRHLAVLSELADSGPLSQRELVDRTQMDKSSLVYVLDELERQGLAERRRNERDRRSHAVQLTAKGRRSLVRANAAAERAMSELLVGLSDRDKGQLDRLLTKLISSQK</sequence>
<organism evidence="2 3">
    <name type="scientific">Microlunatus elymi</name>
    <dbReference type="NCBI Taxonomy" id="2596828"/>
    <lineage>
        <taxon>Bacteria</taxon>
        <taxon>Bacillati</taxon>
        <taxon>Actinomycetota</taxon>
        <taxon>Actinomycetes</taxon>
        <taxon>Propionibacteriales</taxon>
        <taxon>Propionibacteriaceae</taxon>
        <taxon>Microlunatus</taxon>
    </lineage>
</organism>
<dbReference type="PANTHER" id="PTHR33164">
    <property type="entry name" value="TRANSCRIPTIONAL REGULATOR, MARR FAMILY"/>
    <property type="match status" value="1"/>
</dbReference>
<evidence type="ECO:0000259" key="1">
    <source>
        <dbReference type="PROSITE" id="PS50995"/>
    </source>
</evidence>